<sequence length="308" mass="35187">MLKSLLVLSILISRILSFAFDLNKTVECNIRYYFYHGSMVTAYNVSNFASLFNHSKFYRDKPTTFYIYGTMEGIWVPTVIAVKDAYLANGKQNFVIVGNLNPFLHVFINAPVIADKFSTNMIQFIRAGYDMSKVTFVSFSLGSKSIAPLTSRLIRKKSGGRLRLQRIVALDPGIIKDEELYLVGGRKLNEDDAKFVMTVHTDCHYWGTKESHGHVNFWVNGGCDQPMCHNDFTKSICNHIKAPLYWAEAVRSDSKKSFKSRQCTSYKCYLKKDCDLSLPVAYISLYTPSYTRGNYYVRTKKVAPYSRS</sequence>
<comment type="similarity">
    <text evidence="2 4">Belongs to the AB hydrolase superfamily. Lipase family.</text>
</comment>
<feature type="signal peptide" evidence="5">
    <location>
        <begin position="1"/>
        <end position="17"/>
    </location>
</feature>
<dbReference type="GO" id="GO:0017171">
    <property type="term" value="F:serine hydrolase activity"/>
    <property type="evidence" value="ECO:0007669"/>
    <property type="project" value="TreeGrafter"/>
</dbReference>
<comment type="caution">
    <text evidence="7">The sequence shown here is derived from an EMBL/GenBank/DDBJ whole genome shotgun (WGS) entry which is preliminary data.</text>
</comment>
<evidence type="ECO:0000256" key="1">
    <source>
        <dbReference type="ARBA" id="ARBA00004613"/>
    </source>
</evidence>
<dbReference type="OrthoDB" id="199913at2759"/>
<dbReference type="Pfam" id="PF00151">
    <property type="entry name" value="Lipase"/>
    <property type="match status" value="1"/>
</dbReference>
<dbReference type="Proteomes" id="UP001107558">
    <property type="component" value="Chromosome 1"/>
</dbReference>
<evidence type="ECO:0000256" key="4">
    <source>
        <dbReference type="RuleBase" id="RU004262"/>
    </source>
</evidence>
<dbReference type="InterPro" id="IPR013818">
    <property type="entry name" value="Lipase"/>
</dbReference>
<dbReference type="Gene3D" id="3.40.50.1820">
    <property type="entry name" value="alpha/beta hydrolase"/>
    <property type="match status" value="1"/>
</dbReference>
<comment type="subcellular location">
    <subcellularLocation>
        <location evidence="1">Secreted</location>
    </subcellularLocation>
</comment>
<evidence type="ECO:0000256" key="2">
    <source>
        <dbReference type="ARBA" id="ARBA00010701"/>
    </source>
</evidence>
<evidence type="ECO:0000313" key="7">
    <source>
        <dbReference type="EMBL" id="KAG5684987.1"/>
    </source>
</evidence>
<dbReference type="EMBL" id="JADBJN010000001">
    <property type="protein sequence ID" value="KAG5684987.1"/>
    <property type="molecule type" value="Genomic_DNA"/>
</dbReference>
<gene>
    <name evidence="7" type="ORF">PVAND_014190</name>
</gene>
<evidence type="ECO:0000256" key="3">
    <source>
        <dbReference type="ARBA" id="ARBA00022525"/>
    </source>
</evidence>
<dbReference type="AlphaFoldDB" id="A0A9J6CTJ0"/>
<dbReference type="PANTHER" id="PTHR11610">
    <property type="entry name" value="LIPASE"/>
    <property type="match status" value="1"/>
</dbReference>
<name>A0A9J6CTJ0_POLVA</name>
<dbReference type="GO" id="GO:0016298">
    <property type="term" value="F:lipase activity"/>
    <property type="evidence" value="ECO:0007669"/>
    <property type="project" value="InterPro"/>
</dbReference>
<dbReference type="GO" id="GO:0005615">
    <property type="term" value="C:extracellular space"/>
    <property type="evidence" value="ECO:0007669"/>
    <property type="project" value="TreeGrafter"/>
</dbReference>
<reference evidence="7" key="1">
    <citation type="submission" date="2021-03" db="EMBL/GenBank/DDBJ databases">
        <title>Chromosome level genome of the anhydrobiotic midge Polypedilum vanderplanki.</title>
        <authorList>
            <person name="Yoshida Y."/>
            <person name="Kikawada T."/>
            <person name="Gusev O."/>
        </authorList>
    </citation>
    <scope>NUCLEOTIDE SEQUENCE</scope>
    <source>
        <strain evidence="7">NIAS01</strain>
        <tissue evidence="7">Whole body or cell culture</tissue>
    </source>
</reference>
<dbReference type="SUPFAM" id="SSF53474">
    <property type="entry name" value="alpha/beta-Hydrolases"/>
    <property type="match status" value="1"/>
</dbReference>
<proteinExistence type="inferred from homology"/>
<evidence type="ECO:0000256" key="5">
    <source>
        <dbReference type="SAM" id="SignalP"/>
    </source>
</evidence>
<evidence type="ECO:0000259" key="6">
    <source>
        <dbReference type="Pfam" id="PF00151"/>
    </source>
</evidence>
<keyword evidence="8" id="KW-1185">Reference proteome</keyword>
<dbReference type="InterPro" id="IPR000734">
    <property type="entry name" value="TAG_lipase"/>
</dbReference>
<accession>A0A9J6CTJ0</accession>
<feature type="domain" description="Lipase" evidence="6">
    <location>
        <begin position="30"/>
        <end position="274"/>
    </location>
</feature>
<dbReference type="PANTHER" id="PTHR11610:SF173">
    <property type="entry name" value="LIPASE DOMAIN-CONTAINING PROTEIN-RELATED"/>
    <property type="match status" value="1"/>
</dbReference>
<protein>
    <recommendedName>
        <fullName evidence="6">Lipase domain-containing protein</fullName>
    </recommendedName>
</protein>
<feature type="chain" id="PRO_5039916410" description="Lipase domain-containing protein" evidence="5">
    <location>
        <begin position="18"/>
        <end position="308"/>
    </location>
</feature>
<keyword evidence="5" id="KW-0732">Signal</keyword>
<dbReference type="GO" id="GO:0016042">
    <property type="term" value="P:lipid catabolic process"/>
    <property type="evidence" value="ECO:0007669"/>
    <property type="project" value="TreeGrafter"/>
</dbReference>
<keyword evidence="3" id="KW-0964">Secreted</keyword>
<evidence type="ECO:0000313" key="8">
    <source>
        <dbReference type="Proteomes" id="UP001107558"/>
    </source>
</evidence>
<organism evidence="7 8">
    <name type="scientific">Polypedilum vanderplanki</name>
    <name type="common">Sleeping chironomid midge</name>
    <dbReference type="NCBI Taxonomy" id="319348"/>
    <lineage>
        <taxon>Eukaryota</taxon>
        <taxon>Metazoa</taxon>
        <taxon>Ecdysozoa</taxon>
        <taxon>Arthropoda</taxon>
        <taxon>Hexapoda</taxon>
        <taxon>Insecta</taxon>
        <taxon>Pterygota</taxon>
        <taxon>Neoptera</taxon>
        <taxon>Endopterygota</taxon>
        <taxon>Diptera</taxon>
        <taxon>Nematocera</taxon>
        <taxon>Chironomoidea</taxon>
        <taxon>Chironomidae</taxon>
        <taxon>Chironominae</taxon>
        <taxon>Polypedilum</taxon>
        <taxon>Polypedilum</taxon>
    </lineage>
</organism>
<dbReference type="InterPro" id="IPR029058">
    <property type="entry name" value="AB_hydrolase_fold"/>
</dbReference>